<reference evidence="1" key="2">
    <citation type="submission" date="2020-05" db="UniProtKB">
        <authorList>
            <consortium name="EnsemblMetazoa"/>
        </authorList>
    </citation>
    <scope>IDENTIFICATION</scope>
    <source>
        <strain evidence="1">A-37</strain>
    </source>
</reference>
<protein>
    <submittedName>
        <fullName evidence="1">Uncharacterized protein</fullName>
    </submittedName>
</protein>
<dbReference type="EnsemblMetazoa" id="ACUA011611-RA">
    <property type="protein sequence ID" value="ACUA011611-PA"/>
    <property type="gene ID" value="ACUA011611"/>
</dbReference>
<dbReference type="AlphaFoldDB" id="A0A182M7T6"/>
<accession>A0A182M7T6</accession>
<proteinExistence type="predicted"/>
<evidence type="ECO:0000313" key="1">
    <source>
        <dbReference type="EnsemblMetazoa" id="ACUA011611-PA"/>
    </source>
</evidence>
<keyword evidence="2" id="KW-1185">Reference proteome</keyword>
<evidence type="ECO:0000313" key="2">
    <source>
        <dbReference type="Proteomes" id="UP000075883"/>
    </source>
</evidence>
<name>A0A182M7T6_9DIPT</name>
<organism evidence="1 2">
    <name type="scientific">Anopheles culicifacies</name>
    <dbReference type="NCBI Taxonomy" id="139723"/>
    <lineage>
        <taxon>Eukaryota</taxon>
        <taxon>Metazoa</taxon>
        <taxon>Ecdysozoa</taxon>
        <taxon>Arthropoda</taxon>
        <taxon>Hexapoda</taxon>
        <taxon>Insecta</taxon>
        <taxon>Pterygota</taxon>
        <taxon>Neoptera</taxon>
        <taxon>Endopterygota</taxon>
        <taxon>Diptera</taxon>
        <taxon>Nematocera</taxon>
        <taxon>Culicoidea</taxon>
        <taxon>Culicidae</taxon>
        <taxon>Anophelinae</taxon>
        <taxon>Anopheles</taxon>
        <taxon>culicifacies species complex</taxon>
    </lineage>
</organism>
<dbReference type="VEuPathDB" id="VectorBase:ACUA011611"/>
<dbReference type="Proteomes" id="UP000075883">
    <property type="component" value="Unassembled WGS sequence"/>
</dbReference>
<sequence length="123" mass="12989">MLGIENPGLGSIWSMFGPSACARRFRIRTQVTDKDKLLSALLLLLLLLLLLPLLLLLLLLPFAAANAAATEAAAAAAAAAVATATAEQIRGGSFQVHPNTFDVATSTLYRGAKMLPLQNNFNN</sequence>
<dbReference type="EMBL" id="AXCM01000462">
    <property type="status" value="NOT_ANNOTATED_CDS"/>
    <property type="molecule type" value="Genomic_DNA"/>
</dbReference>
<reference evidence="2" key="1">
    <citation type="submission" date="2013-09" db="EMBL/GenBank/DDBJ databases">
        <title>The Genome Sequence of Anopheles culicifacies species A.</title>
        <authorList>
            <consortium name="The Broad Institute Genomics Platform"/>
            <person name="Neafsey D.E."/>
            <person name="Besansky N."/>
            <person name="Howell P."/>
            <person name="Walton C."/>
            <person name="Young S.K."/>
            <person name="Zeng Q."/>
            <person name="Gargeya S."/>
            <person name="Fitzgerald M."/>
            <person name="Haas B."/>
            <person name="Abouelleil A."/>
            <person name="Allen A.W."/>
            <person name="Alvarado L."/>
            <person name="Arachchi H.M."/>
            <person name="Berlin A.M."/>
            <person name="Chapman S.B."/>
            <person name="Gainer-Dewar J."/>
            <person name="Goldberg J."/>
            <person name="Griggs A."/>
            <person name="Gujja S."/>
            <person name="Hansen M."/>
            <person name="Howarth C."/>
            <person name="Imamovic A."/>
            <person name="Ireland A."/>
            <person name="Larimer J."/>
            <person name="McCowan C."/>
            <person name="Murphy C."/>
            <person name="Pearson M."/>
            <person name="Poon T.W."/>
            <person name="Priest M."/>
            <person name="Roberts A."/>
            <person name="Saif S."/>
            <person name="Shea T."/>
            <person name="Sisk P."/>
            <person name="Sykes S."/>
            <person name="Wortman J."/>
            <person name="Nusbaum C."/>
            <person name="Birren B."/>
        </authorList>
    </citation>
    <scope>NUCLEOTIDE SEQUENCE [LARGE SCALE GENOMIC DNA]</scope>
    <source>
        <strain evidence="2">A-37</strain>
    </source>
</reference>